<feature type="transmembrane region" description="Helical" evidence="1">
    <location>
        <begin position="47"/>
        <end position="66"/>
    </location>
</feature>
<sequence>MNSQNDLDLYYDALFKEGNKHNINKNIFSIFTVIFLLFAVFANGYFLYSSSLLAIFCQLISWYWSYRAKNSYMLAHDLQKIAMLEKAYGEVPSVFDLSHQKANISLWVSKLVKNNINKQDNPIKYSIKDETSSESKLISMLQENSYFNHHLYEKCFIRYRAFLLIFFSLVLIIPLFMIPVLANDPNYSLPRLAFVVLSWSIIFESMETTLNYRFAAKVMLELDNQFSRIKKDNNPAMLDLFSKYDMAKRMCPPISERIYKKYRDILNEGWNRRNLKLP</sequence>
<name>A0A2W4RAR5_9GAMM</name>
<gene>
    <name evidence="2" type="ORF">DM484_08760</name>
</gene>
<reference evidence="2 3" key="1">
    <citation type="journal article" date="2018" name="Aquat. Microb. Ecol.">
        <title>Gammaproteobacterial methanotrophs dominate.</title>
        <authorList>
            <person name="Rissanen A.J."/>
            <person name="Saarenheimo J."/>
            <person name="Tiirola M."/>
            <person name="Peura S."/>
            <person name="Aalto S.L."/>
            <person name="Karvinen A."/>
            <person name="Nykanen H."/>
        </authorList>
    </citation>
    <scope>NUCLEOTIDE SEQUENCE [LARGE SCALE GENOMIC DNA]</scope>
    <source>
        <strain evidence="2">AMbin10</strain>
    </source>
</reference>
<dbReference type="AlphaFoldDB" id="A0A2W4RAR5"/>
<evidence type="ECO:0000313" key="2">
    <source>
        <dbReference type="EMBL" id="PZN81185.1"/>
    </source>
</evidence>
<organism evidence="2 3">
    <name type="scientific">Candidatus Methylumidiphilus alinenensis</name>
    <dbReference type="NCBI Taxonomy" id="2202197"/>
    <lineage>
        <taxon>Bacteria</taxon>
        <taxon>Pseudomonadati</taxon>
        <taxon>Pseudomonadota</taxon>
        <taxon>Gammaproteobacteria</taxon>
        <taxon>Methylococcales</taxon>
        <taxon>Candidatus Methylumidiphilus</taxon>
    </lineage>
</organism>
<protein>
    <recommendedName>
        <fullName evidence="4">DUF4231 domain-containing protein</fullName>
    </recommendedName>
</protein>
<dbReference type="EMBL" id="QJPH01000272">
    <property type="protein sequence ID" value="PZN81185.1"/>
    <property type="molecule type" value="Genomic_DNA"/>
</dbReference>
<evidence type="ECO:0000313" key="3">
    <source>
        <dbReference type="Proteomes" id="UP000249396"/>
    </source>
</evidence>
<evidence type="ECO:0008006" key="4">
    <source>
        <dbReference type="Google" id="ProtNLM"/>
    </source>
</evidence>
<accession>A0A2W4RAR5</accession>
<feature type="transmembrane region" description="Helical" evidence="1">
    <location>
        <begin position="161"/>
        <end position="182"/>
    </location>
</feature>
<comment type="caution">
    <text evidence="2">The sequence shown here is derived from an EMBL/GenBank/DDBJ whole genome shotgun (WGS) entry which is preliminary data.</text>
</comment>
<keyword evidence="1" id="KW-1133">Transmembrane helix</keyword>
<evidence type="ECO:0000256" key="1">
    <source>
        <dbReference type="SAM" id="Phobius"/>
    </source>
</evidence>
<feature type="transmembrane region" description="Helical" evidence="1">
    <location>
        <begin position="188"/>
        <end position="206"/>
    </location>
</feature>
<keyword evidence="1" id="KW-0472">Membrane</keyword>
<keyword evidence="1" id="KW-0812">Transmembrane</keyword>
<feature type="transmembrane region" description="Helical" evidence="1">
    <location>
        <begin position="23"/>
        <end position="41"/>
    </location>
</feature>
<dbReference type="Proteomes" id="UP000249396">
    <property type="component" value="Unassembled WGS sequence"/>
</dbReference>
<proteinExistence type="predicted"/>